<dbReference type="Pfam" id="PF14130">
    <property type="entry name" value="Cap4_nuclease"/>
    <property type="match status" value="1"/>
</dbReference>
<dbReference type="RefSeq" id="WP_065396163.1">
    <property type="nucleotide sequence ID" value="NZ_MAYH01000048.1"/>
</dbReference>
<reference evidence="3 4" key="1">
    <citation type="submission" date="2016-07" db="EMBL/GenBank/DDBJ databases">
        <authorList>
            <person name="Jeong J.-J."/>
            <person name="Kim D.W."/>
            <person name="Sang M.K."/>
            <person name="Choi I.-G."/>
            <person name="Kim K.D."/>
        </authorList>
    </citation>
    <scope>NUCLEOTIDE SEQUENCE [LARGE SCALE GENOMIC DNA]</scope>
    <source>
        <strain evidence="3 4">UTM-3</strain>
    </source>
</reference>
<accession>A0A1B8ZBX6</accession>
<evidence type="ECO:0000259" key="1">
    <source>
        <dbReference type="Pfam" id="PF00931"/>
    </source>
</evidence>
<comment type="caution">
    <text evidence="3">The sequence shown here is derived from an EMBL/GenBank/DDBJ whole genome shotgun (WGS) entry which is preliminary data.</text>
</comment>
<dbReference type="SUPFAM" id="SSF52540">
    <property type="entry name" value="P-loop containing nucleoside triphosphate hydrolases"/>
    <property type="match status" value="1"/>
</dbReference>
<dbReference type="InterPro" id="IPR002182">
    <property type="entry name" value="NB-ARC"/>
</dbReference>
<dbReference type="AlphaFoldDB" id="A0A1B8ZBX6"/>
<proteinExistence type="predicted"/>
<sequence length="949" mass="109959">MKDQQLLALIDINRDAIATNRGFYFQYLTVAKKWLENYTSNVDKDIFTEVDDDIKEVGEEIIFTQIKCYSSTFSFQSKEIRKAILNFFALYLKNNDQVENLVFDFITNTTVAKTEDILHKWISEQPIINKELLNLCSNKISEILFDEIQKKLEKNNSTKKEENSQNISDFEDIINDKNLIQDFTGKIFWHFDEIPPEEAIIILTNEIHLLLQDPIFSSRPVKLLMEALLCEIYRRSQEKNPQDRKVTNSILNQILETKDSELTKYIDKRLLNLFNFRLDILEDKLVNVQNILDNSLKIQEQHSDILNKIAAEYKKANDFFPHFLTTIPFVNPDNLNGRNDLIDDLKRLLSENKHISVNGNGGMGKSYLIKSFVHKFHSEYDYILWLNVESGLVNSLTTNQQITSSLKIPPLEAEQFNEALNLIVHTLNNIPGQNLLIVDSYDVVEPEMEIVKSLQNWNIIAGTRLRLQDWKDFPLPSLEFEQAKALYLSIENQDPVDDQQLGLLFDTVEYNTLVISLVAKTIQQSFTLTLADVLKHFQEKSLDDQTIQVQLQNDYGESLSLLIILNKTFDLSKLESIDKYYLSFFALLPLEETNFIDLVDWFGKASVAPNTIAFTNIINTLHSKGLLERNGKRITMHKMLRESILYQERNDSSPFLNQLFNVINLSARIKEGYNNNLSQALRFLKYGEAILKEIKEPFRTEIYQPMLMLENEVLNIYGWIKKDTMTSRWQDLIDRAEKHLDKNDSLLGIMSNNIALTLAADGELDKAFTYFEKAIEILSVADRKAIPHLLMSMCNMSTLLINNGNFPLFFDYFEKIEKLRKKYDLYDDPSYPIQAQIMGSAYNELSNFPMAIKLYKTAIELHKKLPVELKNDVFLINYYLKLGYAHVLDKDLENANLAARIAGSIYLDLELKELNHHIEILKLMILIAELQGDDEGVKILKETLKNTQN</sequence>
<feature type="domain" description="NB-ARC" evidence="1">
    <location>
        <begin position="342"/>
        <end position="446"/>
    </location>
</feature>
<dbReference type="GO" id="GO:0004518">
    <property type="term" value="F:nuclease activity"/>
    <property type="evidence" value="ECO:0007669"/>
    <property type="project" value="InterPro"/>
</dbReference>
<dbReference type="EMBL" id="MAYH01000048">
    <property type="protein sequence ID" value="OCA69064.1"/>
    <property type="molecule type" value="Genomic_DNA"/>
</dbReference>
<evidence type="ECO:0000313" key="4">
    <source>
        <dbReference type="Proteomes" id="UP000092651"/>
    </source>
</evidence>
<evidence type="ECO:0000313" key="3">
    <source>
        <dbReference type="EMBL" id="OCA69064.1"/>
    </source>
</evidence>
<evidence type="ECO:0000259" key="2">
    <source>
        <dbReference type="Pfam" id="PF14130"/>
    </source>
</evidence>
<dbReference type="Pfam" id="PF13374">
    <property type="entry name" value="TPR_10"/>
    <property type="match status" value="1"/>
</dbReference>
<dbReference type="SMART" id="SM00028">
    <property type="entry name" value="TPR"/>
    <property type="match status" value="2"/>
</dbReference>
<dbReference type="InterPro" id="IPR025382">
    <property type="entry name" value="Cap4-like_endonuclease_dom"/>
</dbReference>
<name>A0A1B8ZBX6_9FLAO</name>
<evidence type="ECO:0008006" key="5">
    <source>
        <dbReference type="Google" id="ProtNLM"/>
    </source>
</evidence>
<gene>
    <name evidence="3" type="ORF">BBI01_17790</name>
</gene>
<feature type="domain" description="CD-NTase associated protein 4-like DNA endonuclease" evidence="2">
    <location>
        <begin position="18"/>
        <end position="199"/>
    </location>
</feature>
<dbReference type="Gene3D" id="1.25.40.10">
    <property type="entry name" value="Tetratricopeptide repeat domain"/>
    <property type="match status" value="1"/>
</dbReference>
<organism evidence="3 4">
    <name type="scientific">Chryseobacterium artocarpi</name>
    <dbReference type="NCBI Taxonomy" id="1414727"/>
    <lineage>
        <taxon>Bacteria</taxon>
        <taxon>Pseudomonadati</taxon>
        <taxon>Bacteroidota</taxon>
        <taxon>Flavobacteriia</taxon>
        <taxon>Flavobacteriales</taxon>
        <taxon>Weeksellaceae</taxon>
        <taxon>Chryseobacterium group</taxon>
        <taxon>Chryseobacterium</taxon>
    </lineage>
</organism>
<dbReference type="InterPro" id="IPR019734">
    <property type="entry name" value="TPR_rpt"/>
</dbReference>
<dbReference type="Proteomes" id="UP000092651">
    <property type="component" value="Unassembled WGS sequence"/>
</dbReference>
<dbReference type="InterPro" id="IPR011990">
    <property type="entry name" value="TPR-like_helical_dom_sf"/>
</dbReference>
<dbReference type="InterPro" id="IPR027417">
    <property type="entry name" value="P-loop_NTPase"/>
</dbReference>
<dbReference type="Gene3D" id="3.40.50.300">
    <property type="entry name" value="P-loop containing nucleotide triphosphate hydrolases"/>
    <property type="match status" value="1"/>
</dbReference>
<protein>
    <recommendedName>
        <fullName evidence="5">NB-ARC domain-containing protein</fullName>
    </recommendedName>
</protein>
<keyword evidence="4" id="KW-1185">Reference proteome</keyword>
<dbReference type="Pfam" id="PF00931">
    <property type="entry name" value="NB-ARC"/>
    <property type="match status" value="1"/>
</dbReference>
<dbReference type="OrthoDB" id="2966407at2"/>
<dbReference type="SUPFAM" id="SSF48452">
    <property type="entry name" value="TPR-like"/>
    <property type="match status" value="1"/>
</dbReference>